<gene>
    <name evidence="1" type="ORF">TNCV_4395831</name>
</gene>
<dbReference type="Proteomes" id="UP000887159">
    <property type="component" value="Unassembled WGS sequence"/>
</dbReference>
<comment type="caution">
    <text evidence="1">The sequence shown here is derived from an EMBL/GenBank/DDBJ whole genome shotgun (WGS) entry which is preliminary data.</text>
</comment>
<sequence length="71" mass="7722">MGNCTTCGMRDRSISFFSNLGHSIERGIRHENSPDHDTQLTPQLATLLIDALGQPSVGQDHSTSRNSNALL</sequence>
<evidence type="ECO:0000313" key="1">
    <source>
        <dbReference type="EMBL" id="GFY28249.1"/>
    </source>
</evidence>
<organism evidence="1 2">
    <name type="scientific">Trichonephila clavipes</name>
    <name type="common">Golden silk orbweaver</name>
    <name type="synonym">Nephila clavipes</name>
    <dbReference type="NCBI Taxonomy" id="2585209"/>
    <lineage>
        <taxon>Eukaryota</taxon>
        <taxon>Metazoa</taxon>
        <taxon>Ecdysozoa</taxon>
        <taxon>Arthropoda</taxon>
        <taxon>Chelicerata</taxon>
        <taxon>Arachnida</taxon>
        <taxon>Araneae</taxon>
        <taxon>Araneomorphae</taxon>
        <taxon>Entelegynae</taxon>
        <taxon>Araneoidea</taxon>
        <taxon>Nephilidae</taxon>
        <taxon>Trichonephila</taxon>
    </lineage>
</organism>
<protein>
    <submittedName>
        <fullName evidence="1">Uncharacterized protein</fullName>
    </submittedName>
</protein>
<accession>A0A8X7BF24</accession>
<dbReference type="AlphaFoldDB" id="A0A8X7BF24"/>
<keyword evidence="2" id="KW-1185">Reference proteome</keyword>
<proteinExistence type="predicted"/>
<dbReference type="EMBL" id="BMAU01021383">
    <property type="protein sequence ID" value="GFY28249.1"/>
    <property type="molecule type" value="Genomic_DNA"/>
</dbReference>
<name>A0A8X7BF24_TRICX</name>
<reference evidence="1" key="1">
    <citation type="submission" date="2020-08" db="EMBL/GenBank/DDBJ databases">
        <title>Multicomponent nature underlies the extraordinary mechanical properties of spider dragline silk.</title>
        <authorList>
            <person name="Kono N."/>
            <person name="Nakamura H."/>
            <person name="Mori M."/>
            <person name="Yoshida Y."/>
            <person name="Ohtoshi R."/>
            <person name="Malay A.D."/>
            <person name="Moran D.A.P."/>
            <person name="Tomita M."/>
            <person name="Numata K."/>
            <person name="Arakawa K."/>
        </authorList>
    </citation>
    <scope>NUCLEOTIDE SEQUENCE</scope>
</reference>
<evidence type="ECO:0000313" key="2">
    <source>
        <dbReference type="Proteomes" id="UP000887159"/>
    </source>
</evidence>